<dbReference type="GO" id="GO:0046047">
    <property type="term" value="P:TTP catabolic process"/>
    <property type="evidence" value="ECO:0007669"/>
    <property type="project" value="TreeGrafter"/>
</dbReference>
<feature type="compositionally biased region" description="Polar residues" evidence="1">
    <location>
        <begin position="221"/>
        <end position="232"/>
    </location>
</feature>
<dbReference type="GO" id="GO:0046061">
    <property type="term" value="P:dATP catabolic process"/>
    <property type="evidence" value="ECO:0007669"/>
    <property type="project" value="TreeGrafter"/>
</dbReference>
<dbReference type="InterPro" id="IPR048015">
    <property type="entry name" value="NTP-PPase_MazG-like_N"/>
</dbReference>
<keyword evidence="3" id="KW-0378">Hydrolase</keyword>
<feature type="region of interest" description="Disordered" evidence="1">
    <location>
        <begin position="213"/>
        <end position="232"/>
    </location>
</feature>
<dbReference type="OMA" id="LREHCPW"/>
<sequence length="232" mass="25882">MHENRTQLEQLNATVRTLRSKCAWTNALTHESLRTYLIEESYEVLDAIAEQNPSLLKEELGDLYFQILLHSLIAEEHGQFGLDDVAETLNAKLLRRNRHIFDEQGQVRQEIITDVDEIIRVWDAAKQAERAGQPRKRKNAGLPAGLPALALAQKLLDRHARAGSEQAATGLVSQQVRERVTDERSLAAELTALSARAEELGLDAESVLRAALGQQYGAETDATTSRKSPLKR</sequence>
<dbReference type="CDD" id="cd11528">
    <property type="entry name" value="NTP-PPase_MazG_Nterm"/>
    <property type="match status" value="1"/>
</dbReference>
<dbReference type="InterPro" id="IPR004518">
    <property type="entry name" value="MazG-like_dom"/>
</dbReference>
<protein>
    <submittedName>
        <fullName evidence="3">Nucleotide pyrophosphohydrolase</fullName>
    </submittedName>
</protein>
<dbReference type="GO" id="GO:0046052">
    <property type="term" value="P:UTP catabolic process"/>
    <property type="evidence" value="ECO:0007669"/>
    <property type="project" value="TreeGrafter"/>
</dbReference>
<feature type="domain" description="NTP pyrophosphohydrolase MazG-like" evidence="2">
    <location>
        <begin position="29"/>
        <end position="101"/>
    </location>
</feature>
<evidence type="ECO:0000313" key="3">
    <source>
        <dbReference type="EMBL" id="PMQ21839.1"/>
    </source>
</evidence>
<dbReference type="RefSeq" id="WP_013348109.1">
    <property type="nucleotide sequence ID" value="NZ_JABUYH010000009.1"/>
</dbReference>
<dbReference type="Pfam" id="PF03819">
    <property type="entry name" value="MazG"/>
    <property type="match status" value="1"/>
</dbReference>
<proteinExistence type="predicted"/>
<dbReference type="GO" id="GO:0006203">
    <property type="term" value="P:dGTP catabolic process"/>
    <property type="evidence" value="ECO:0007669"/>
    <property type="project" value="TreeGrafter"/>
</dbReference>
<reference evidence="3 4" key="1">
    <citation type="journal article" date="2017" name="Elife">
        <title>Extensive horizontal gene transfer in cheese-associated bacteria.</title>
        <authorList>
            <person name="Bonham K.S."/>
            <person name="Wolfe B.E."/>
            <person name="Dutton R.J."/>
        </authorList>
    </citation>
    <scope>NUCLEOTIDE SEQUENCE [LARGE SCALE GENOMIC DNA]</scope>
    <source>
        <strain evidence="3 4">JB182</strain>
    </source>
</reference>
<dbReference type="Gene3D" id="1.10.287.1080">
    <property type="entry name" value="MazG-like"/>
    <property type="match status" value="1"/>
</dbReference>
<dbReference type="PANTHER" id="PTHR30522">
    <property type="entry name" value="NUCLEOSIDE TRIPHOSPHATE PYROPHOSPHOHYDROLASE"/>
    <property type="match status" value="1"/>
</dbReference>
<dbReference type="SUPFAM" id="SSF101386">
    <property type="entry name" value="all-alpha NTP pyrophosphatases"/>
    <property type="match status" value="1"/>
</dbReference>
<dbReference type="InterPro" id="IPR011551">
    <property type="entry name" value="NTP_PyrPHydrolase_MazG"/>
</dbReference>
<dbReference type="PANTHER" id="PTHR30522:SF0">
    <property type="entry name" value="NUCLEOSIDE TRIPHOSPHATE PYROPHOSPHOHYDROLASE"/>
    <property type="match status" value="1"/>
</dbReference>
<dbReference type="GeneID" id="303184356"/>
<dbReference type="GO" id="GO:0046076">
    <property type="term" value="P:dTTP catabolic process"/>
    <property type="evidence" value="ECO:0007669"/>
    <property type="project" value="TreeGrafter"/>
</dbReference>
<organism evidence="3 4">
    <name type="scientific">Glutamicibacter arilaitensis</name>
    <dbReference type="NCBI Taxonomy" id="256701"/>
    <lineage>
        <taxon>Bacteria</taxon>
        <taxon>Bacillati</taxon>
        <taxon>Actinomycetota</taxon>
        <taxon>Actinomycetes</taxon>
        <taxon>Micrococcales</taxon>
        <taxon>Micrococcaceae</taxon>
        <taxon>Glutamicibacter</taxon>
    </lineage>
</organism>
<dbReference type="AlphaFoldDB" id="A0A2N7S6S0"/>
<name>A0A2N7S6S0_9MICC</name>
<dbReference type="EMBL" id="PNQX01000001">
    <property type="protein sequence ID" value="PMQ21839.1"/>
    <property type="molecule type" value="Genomic_DNA"/>
</dbReference>
<evidence type="ECO:0000313" key="4">
    <source>
        <dbReference type="Proteomes" id="UP000235739"/>
    </source>
</evidence>
<accession>A0A2N7S6S0</accession>
<dbReference type="GO" id="GO:0046081">
    <property type="term" value="P:dUTP catabolic process"/>
    <property type="evidence" value="ECO:0007669"/>
    <property type="project" value="TreeGrafter"/>
</dbReference>
<gene>
    <name evidence="3" type="ORF">CIK84_10070</name>
</gene>
<dbReference type="Proteomes" id="UP000235739">
    <property type="component" value="Unassembled WGS sequence"/>
</dbReference>
<comment type="caution">
    <text evidence="3">The sequence shown here is derived from an EMBL/GenBank/DDBJ whole genome shotgun (WGS) entry which is preliminary data.</text>
</comment>
<dbReference type="GO" id="GO:0047429">
    <property type="term" value="F:nucleoside triphosphate diphosphatase activity"/>
    <property type="evidence" value="ECO:0007669"/>
    <property type="project" value="TreeGrafter"/>
</dbReference>
<evidence type="ECO:0000256" key="1">
    <source>
        <dbReference type="SAM" id="MobiDB-lite"/>
    </source>
</evidence>
<evidence type="ECO:0000259" key="2">
    <source>
        <dbReference type="Pfam" id="PF03819"/>
    </source>
</evidence>